<comment type="caution">
    <text evidence="1">The sequence shown here is derived from an EMBL/GenBank/DDBJ whole genome shotgun (WGS) entry which is preliminary data.</text>
</comment>
<reference evidence="1" key="1">
    <citation type="submission" date="2023-03" db="EMBL/GenBank/DDBJ databases">
        <title>Massive genome expansion in bonnet fungi (Mycena s.s.) driven by repeated elements and novel gene families across ecological guilds.</title>
        <authorList>
            <consortium name="Lawrence Berkeley National Laboratory"/>
            <person name="Harder C.B."/>
            <person name="Miyauchi S."/>
            <person name="Viragh M."/>
            <person name="Kuo A."/>
            <person name="Thoen E."/>
            <person name="Andreopoulos B."/>
            <person name="Lu D."/>
            <person name="Skrede I."/>
            <person name="Drula E."/>
            <person name="Henrissat B."/>
            <person name="Morin E."/>
            <person name="Kohler A."/>
            <person name="Barry K."/>
            <person name="LaButti K."/>
            <person name="Morin E."/>
            <person name="Salamov A."/>
            <person name="Lipzen A."/>
            <person name="Mereny Z."/>
            <person name="Hegedus B."/>
            <person name="Baldrian P."/>
            <person name="Stursova M."/>
            <person name="Weitz H."/>
            <person name="Taylor A."/>
            <person name="Grigoriev I.V."/>
            <person name="Nagy L.G."/>
            <person name="Martin F."/>
            <person name="Kauserud H."/>
        </authorList>
    </citation>
    <scope>NUCLEOTIDE SEQUENCE</scope>
    <source>
        <strain evidence="1">9144</strain>
    </source>
</reference>
<evidence type="ECO:0008006" key="3">
    <source>
        <dbReference type="Google" id="ProtNLM"/>
    </source>
</evidence>
<accession>A0AAD6VCP5</accession>
<dbReference type="EMBL" id="JARJCW010000032">
    <property type="protein sequence ID" value="KAJ7208842.1"/>
    <property type="molecule type" value="Genomic_DNA"/>
</dbReference>
<evidence type="ECO:0000313" key="1">
    <source>
        <dbReference type="EMBL" id="KAJ7208842.1"/>
    </source>
</evidence>
<sequence>MFPRNIAHFADGDVTFQSSDGILFRVHRKNLEVCADGFPPSGFAVADGEIIPLSETSVTLDLLFQFMYPRRHPALDTTPFDVLEPLAEAAEKYQVFPAMNICHIRLRDMVHEHPVEVAIYAAKHDYPFLVSEVAPMMISMPPIDVMGVLPHSLVLPWTRYVQEWVRVHQEVALHLPSGCLLGYNKSIEHAQGMPQSRRQARGGYGSRINCRWSFCVTIVLQHLGAGIHTLGSLDQVFDMGINREEVENCCDWELLEWRRKIEEAIAQIPKLSTFL</sequence>
<dbReference type="SUPFAM" id="SSF54695">
    <property type="entry name" value="POZ domain"/>
    <property type="match status" value="1"/>
</dbReference>
<name>A0AAD6VCP5_9AGAR</name>
<dbReference type="AlphaFoldDB" id="A0AAD6VCP5"/>
<dbReference type="Gene3D" id="3.30.710.10">
    <property type="entry name" value="Potassium Channel Kv1.1, Chain A"/>
    <property type="match status" value="1"/>
</dbReference>
<protein>
    <recommendedName>
        <fullName evidence="3">BTB domain-containing protein</fullName>
    </recommendedName>
</protein>
<keyword evidence="2" id="KW-1185">Reference proteome</keyword>
<gene>
    <name evidence="1" type="ORF">GGX14DRAFT_632704</name>
</gene>
<proteinExistence type="predicted"/>
<dbReference type="Proteomes" id="UP001219525">
    <property type="component" value="Unassembled WGS sequence"/>
</dbReference>
<feature type="non-terminal residue" evidence="1">
    <location>
        <position position="1"/>
    </location>
</feature>
<evidence type="ECO:0000313" key="2">
    <source>
        <dbReference type="Proteomes" id="UP001219525"/>
    </source>
</evidence>
<dbReference type="InterPro" id="IPR011333">
    <property type="entry name" value="SKP1/BTB/POZ_sf"/>
</dbReference>
<organism evidence="1 2">
    <name type="scientific">Mycena pura</name>
    <dbReference type="NCBI Taxonomy" id="153505"/>
    <lineage>
        <taxon>Eukaryota</taxon>
        <taxon>Fungi</taxon>
        <taxon>Dikarya</taxon>
        <taxon>Basidiomycota</taxon>
        <taxon>Agaricomycotina</taxon>
        <taxon>Agaricomycetes</taxon>
        <taxon>Agaricomycetidae</taxon>
        <taxon>Agaricales</taxon>
        <taxon>Marasmiineae</taxon>
        <taxon>Mycenaceae</taxon>
        <taxon>Mycena</taxon>
    </lineage>
</organism>